<dbReference type="RefSeq" id="WP_051989503.1">
    <property type="nucleotide sequence ID" value="NZ_LIGK01000003.1"/>
</dbReference>
<gene>
    <name evidence="3" type="ORF">ATI53_1004145</name>
</gene>
<reference evidence="3 4" key="1">
    <citation type="submission" date="2018-06" db="EMBL/GenBank/DDBJ databases">
        <title>Genomic Encyclopedia of Archaeal and Bacterial Type Strains, Phase II (KMG-II): from individual species to whole genera.</title>
        <authorList>
            <person name="Goeker M."/>
        </authorList>
    </citation>
    <scope>NUCLEOTIDE SEQUENCE [LARGE SCALE GENOMIC DNA]</scope>
    <source>
        <strain evidence="3 4">DSM 22011</strain>
    </source>
</reference>
<keyword evidence="4" id="KW-1185">Reference proteome</keyword>
<feature type="chain" id="PRO_5016234871" evidence="2">
    <location>
        <begin position="22"/>
        <end position="84"/>
    </location>
</feature>
<feature type="signal peptide" evidence="2">
    <location>
        <begin position="1"/>
        <end position="21"/>
    </location>
</feature>
<dbReference type="AlphaFoldDB" id="A0A327YPG3"/>
<dbReference type="EMBL" id="QLMG01000004">
    <property type="protein sequence ID" value="RAK21545.1"/>
    <property type="molecule type" value="Genomic_DNA"/>
</dbReference>
<protein>
    <submittedName>
        <fullName evidence="3">Uncharacterized protein</fullName>
    </submittedName>
</protein>
<evidence type="ECO:0000313" key="3">
    <source>
        <dbReference type="EMBL" id="RAK21545.1"/>
    </source>
</evidence>
<evidence type="ECO:0000256" key="1">
    <source>
        <dbReference type="SAM" id="MobiDB-lite"/>
    </source>
</evidence>
<comment type="caution">
    <text evidence="3">The sequence shown here is derived from an EMBL/GenBank/DDBJ whole genome shotgun (WGS) entry which is preliminary data.</text>
</comment>
<sequence length="84" mass="8045">MKTLMTSAALVAALSTSAAFAQEPVAVVTVDDPYAVTSNGVEIPTDALAALGGAAVLIAVLASSDGDDSSSDSPGTTSSTGTAN</sequence>
<feature type="compositionally biased region" description="Low complexity" evidence="1">
    <location>
        <begin position="71"/>
        <end position="84"/>
    </location>
</feature>
<organism evidence="3 4">
    <name type="scientific">Salipiger aestuarii</name>
    <dbReference type="NCBI Taxonomy" id="568098"/>
    <lineage>
        <taxon>Bacteria</taxon>
        <taxon>Pseudomonadati</taxon>
        <taxon>Pseudomonadota</taxon>
        <taxon>Alphaproteobacteria</taxon>
        <taxon>Rhodobacterales</taxon>
        <taxon>Roseobacteraceae</taxon>
        <taxon>Salipiger</taxon>
    </lineage>
</organism>
<accession>A0A327YPG3</accession>
<proteinExistence type="predicted"/>
<feature type="region of interest" description="Disordered" evidence="1">
    <location>
        <begin position="64"/>
        <end position="84"/>
    </location>
</feature>
<dbReference type="Proteomes" id="UP000249165">
    <property type="component" value="Unassembled WGS sequence"/>
</dbReference>
<evidence type="ECO:0000256" key="2">
    <source>
        <dbReference type="SAM" id="SignalP"/>
    </source>
</evidence>
<name>A0A327YPG3_9RHOB</name>
<keyword evidence="2" id="KW-0732">Signal</keyword>
<evidence type="ECO:0000313" key="4">
    <source>
        <dbReference type="Proteomes" id="UP000249165"/>
    </source>
</evidence>